<protein>
    <submittedName>
        <fullName evidence="2">MOS1T transposase</fullName>
    </submittedName>
</protein>
<dbReference type="GO" id="GO:0000729">
    <property type="term" value="P:DNA double-strand break processing"/>
    <property type="evidence" value="ECO:0007669"/>
    <property type="project" value="TreeGrafter"/>
</dbReference>
<dbReference type="Gene3D" id="1.10.10.10">
    <property type="entry name" value="Winged helix-like DNA-binding domain superfamily/Winged helix DNA-binding domain"/>
    <property type="match status" value="1"/>
</dbReference>
<dbReference type="Gene3D" id="1.10.10.1450">
    <property type="match status" value="1"/>
</dbReference>
<accession>A0A836JS33</accession>
<dbReference type="GO" id="GO:0005634">
    <property type="term" value="C:nucleus"/>
    <property type="evidence" value="ECO:0007669"/>
    <property type="project" value="TreeGrafter"/>
</dbReference>
<dbReference type="AlphaFoldDB" id="A0A836JS33"/>
<dbReference type="Gene3D" id="3.80.10.10">
    <property type="entry name" value="Ribonuclease Inhibitor"/>
    <property type="match status" value="2"/>
</dbReference>
<dbReference type="GO" id="GO:0000793">
    <property type="term" value="C:condensed chromosome"/>
    <property type="evidence" value="ECO:0007669"/>
    <property type="project" value="TreeGrafter"/>
</dbReference>
<dbReference type="GO" id="GO:0003697">
    <property type="term" value="F:single-stranded DNA binding"/>
    <property type="evidence" value="ECO:0007669"/>
    <property type="project" value="TreeGrafter"/>
</dbReference>
<dbReference type="InterPro" id="IPR032675">
    <property type="entry name" value="LRR_dom_sf"/>
</dbReference>
<gene>
    <name evidence="2" type="ORF">G6Z78_0005302</name>
</gene>
<dbReference type="GO" id="GO:0046975">
    <property type="term" value="F:histone H3K36 methyltransferase activity"/>
    <property type="evidence" value="ECO:0007669"/>
    <property type="project" value="TreeGrafter"/>
</dbReference>
<dbReference type="SMART" id="SM00367">
    <property type="entry name" value="LRR_CC"/>
    <property type="match status" value="2"/>
</dbReference>
<dbReference type="GO" id="GO:0031297">
    <property type="term" value="P:replication fork processing"/>
    <property type="evidence" value="ECO:0007669"/>
    <property type="project" value="TreeGrafter"/>
</dbReference>
<dbReference type="GO" id="GO:0035861">
    <property type="term" value="C:site of double-strand break"/>
    <property type="evidence" value="ECO:0007669"/>
    <property type="project" value="TreeGrafter"/>
</dbReference>
<dbReference type="Proteomes" id="UP000668214">
    <property type="component" value="Unassembled WGS sequence"/>
</dbReference>
<dbReference type="InterPro" id="IPR052709">
    <property type="entry name" value="Transposase-MT_Hybrid"/>
</dbReference>
<dbReference type="InterPro" id="IPR036388">
    <property type="entry name" value="WH-like_DNA-bd_sf"/>
</dbReference>
<keyword evidence="3" id="KW-1185">Reference proteome</keyword>
<feature type="non-terminal residue" evidence="2">
    <location>
        <position position="1"/>
    </location>
</feature>
<feature type="non-terminal residue" evidence="2">
    <location>
        <position position="527"/>
    </location>
</feature>
<evidence type="ECO:0000313" key="3">
    <source>
        <dbReference type="Proteomes" id="UP000668214"/>
    </source>
</evidence>
<dbReference type="InterPro" id="IPR036397">
    <property type="entry name" value="RNaseH_sf"/>
</dbReference>
<dbReference type="GO" id="GO:0006303">
    <property type="term" value="P:double-strand break repair via nonhomologous end joining"/>
    <property type="evidence" value="ECO:0007669"/>
    <property type="project" value="TreeGrafter"/>
</dbReference>
<dbReference type="InterPro" id="IPR041426">
    <property type="entry name" value="Mos1_HTH"/>
</dbReference>
<evidence type="ECO:0000259" key="1">
    <source>
        <dbReference type="Pfam" id="PF17906"/>
    </source>
</evidence>
<dbReference type="GO" id="GO:0044774">
    <property type="term" value="P:mitotic DNA integrity checkpoint signaling"/>
    <property type="evidence" value="ECO:0007669"/>
    <property type="project" value="TreeGrafter"/>
</dbReference>
<dbReference type="GO" id="GO:0044547">
    <property type="term" value="F:DNA topoisomerase binding"/>
    <property type="evidence" value="ECO:0007669"/>
    <property type="project" value="TreeGrafter"/>
</dbReference>
<feature type="domain" description="Mos1 transposase HTH" evidence="1">
    <location>
        <begin position="8"/>
        <end position="57"/>
    </location>
</feature>
<dbReference type="GO" id="GO:0000014">
    <property type="term" value="F:single-stranded DNA endodeoxyribonuclease activity"/>
    <property type="evidence" value="ECO:0007669"/>
    <property type="project" value="TreeGrafter"/>
</dbReference>
<dbReference type="PANTHER" id="PTHR46060">
    <property type="entry name" value="MARINER MOS1 TRANSPOSASE-LIKE PROTEIN"/>
    <property type="match status" value="1"/>
</dbReference>
<dbReference type="InterPro" id="IPR006553">
    <property type="entry name" value="Leu-rich_rpt_Cys-con_subtyp"/>
</dbReference>
<dbReference type="EMBL" id="JAANIA010000548">
    <property type="protein sequence ID" value="KAG5323709.1"/>
    <property type="molecule type" value="Genomic_DNA"/>
</dbReference>
<reference evidence="2" key="1">
    <citation type="submission" date="2020-02" db="EMBL/GenBank/DDBJ databases">
        <title>Relaxed selection underlies rapid genomic changes in the transitions from sociality to social parasitism in ants.</title>
        <authorList>
            <person name="Bi X."/>
        </authorList>
    </citation>
    <scope>NUCLEOTIDE SEQUENCE</scope>
    <source>
        <strain evidence="2">BGI-DK2014c</strain>
        <tissue evidence="2">Whole body</tissue>
    </source>
</reference>
<dbReference type="SUPFAM" id="SSF52047">
    <property type="entry name" value="RNI-like"/>
    <property type="match status" value="1"/>
</dbReference>
<proteinExistence type="predicted"/>
<sequence>MSKFVPNKEHSRTALIFCFHLKKTAAESYRLLREAYREHAPSQDTCERWFRRFKSGDFDVADNEHGKPSKRYEDVELQALLDEDDSQTQKQLAGQLSVSRLREMGKIQKVGRWIPHELNERQMERRKNTCEILLERYKRKSFLHRIVTGNEKCCQRFAQLTQDRTLWRRADFRTKPIYLEDLNQYMKFLQPITMSLAMRGNLISRERSSLTQRFFNNVKTLCDQLKELIIEEYYINGDKIHITDFPCTIEKLSLEGCKMNYLQSNKSYFFKMDLHMPNLTCLILSNCEWFTPHSLLVISKIPKLKELRLNSCHRLGECVAYASLATRFGFKTLEILDLRDTALGDSEVGCFSSTKTLTHLYLECPSTWRNDESPEVIQHRQQQALRLPIFEDGNLAQFLVEDGFSFENYGFQRCLISDRAICALGSDICDREGVNSYLAPQRRIIILREDIREDRREDRRISNNPNLKTLVVRNYPRVTNSSLIHLALNASRLEYLDVTGTSVTRDGVESFKSQKNNVKVVSSFDET</sequence>
<dbReference type="GO" id="GO:0042800">
    <property type="term" value="F:histone H3K4 methyltransferase activity"/>
    <property type="evidence" value="ECO:0007669"/>
    <property type="project" value="TreeGrafter"/>
</dbReference>
<comment type="caution">
    <text evidence="2">The sequence shown here is derived from an EMBL/GenBank/DDBJ whole genome shotgun (WGS) entry which is preliminary data.</text>
</comment>
<organism evidence="2 3">
    <name type="scientific">Pseudoatta argentina</name>
    <dbReference type="NCBI Taxonomy" id="621737"/>
    <lineage>
        <taxon>Eukaryota</taxon>
        <taxon>Metazoa</taxon>
        <taxon>Ecdysozoa</taxon>
        <taxon>Arthropoda</taxon>
        <taxon>Hexapoda</taxon>
        <taxon>Insecta</taxon>
        <taxon>Pterygota</taxon>
        <taxon>Neoptera</taxon>
        <taxon>Endopterygota</taxon>
        <taxon>Hymenoptera</taxon>
        <taxon>Apocrita</taxon>
        <taxon>Aculeata</taxon>
        <taxon>Formicoidea</taxon>
        <taxon>Formicidae</taxon>
        <taxon>Myrmicinae</taxon>
        <taxon>Pseudoatta</taxon>
    </lineage>
</organism>
<dbReference type="PANTHER" id="PTHR46060:SF2">
    <property type="entry name" value="HISTONE-LYSINE N-METHYLTRANSFERASE SETMAR"/>
    <property type="match status" value="1"/>
</dbReference>
<dbReference type="Gene3D" id="3.30.420.10">
    <property type="entry name" value="Ribonuclease H-like superfamily/Ribonuclease H"/>
    <property type="match status" value="1"/>
</dbReference>
<name>A0A836JS33_9HYME</name>
<dbReference type="GO" id="GO:0003690">
    <property type="term" value="F:double-stranded DNA binding"/>
    <property type="evidence" value="ECO:0007669"/>
    <property type="project" value="TreeGrafter"/>
</dbReference>
<dbReference type="Pfam" id="PF17906">
    <property type="entry name" value="HTH_48"/>
    <property type="match status" value="1"/>
</dbReference>
<dbReference type="GO" id="GO:0015074">
    <property type="term" value="P:DNA integration"/>
    <property type="evidence" value="ECO:0007669"/>
    <property type="project" value="TreeGrafter"/>
</dbReference>
<evidence type="ECO:0000313" key="2">
    <source>
        <dbReference type="EMBL" id="KAG5323709.1"/>
    </source>
</evidence>